<proteinExistence type="inferred from homology"/>
<feature type="transmembrane region" description="Helical" evidence="7">
    <location>
        <begin position="115"/>
        <end position="134"/>
    </location>
</feature>
<evidence type="ECO:0000256" key="4">
    <source>
        <dbReference type="ARBA" id="ARBA00022692"/>
    </source>
</evidence>
<feature type="transmembrane region" description="Helical" evidence="7">
    <location>
        <begin position="47"/>
        <end position="71"/>
    </location>
</feature>
<protein>
    <submittedName>
        <fullName evidence="8">Uncharacterized protein</fullName>
    </submittedName>
</protein>
<feature type="transmembrane region" description="Helical" evidence="7">
    <location>
        <begin position="420"/>
        <end position="440"/>
    </location>
</feature>
<dbReference type="GO" id="GO:0005886">
    <property type="term" value="C:plasma membrane"/>
    <property type="evidence" value="ECO:0007669"/>
    <property type="project" value="UniProtKB-SubCell"/>
</dbReference>
<feature type="transmembrane region" description="Helical" evidence="7">
    <location>
        <begin position="361"/>
        <end position="383"/>
    </location>
</feature>
<dbReference type="PANTHER" id="PTHR30250:SF10">
    <property type="entry name" value="LIPOPOLYSACCHARIDE BIOSYNTHESIS PROTEIN WZXC"/>
    <property type="match status" value="1"/>
</dbReference>
<feature type="transmembrane region" description="Helical" evidence="7">
    <location>
        <begin position="20"/>
        <end position="41"/>
    </location>
</feature>
<sequence length="444" mass="49174">MHLKKINPDGLYSAIAKSMVSRYAVYAVNLLSMMVLARIFSPQDYGTVAAVMVFFIFFQLMAEAGLGPAIININQLKKSDRDGLFGLTILVGTVLALLFASLAPVFVLFYELPGVGIVVPYVAISLFFFSVNVVPNALLLRDKAFYRIGVAGLIAEIVSLTITIALANLVNPIHALAAKGTVSAGTLLLTIWYFSGKTEFGRPLPGRKFSAIKPLLKFSTYQFFFNFINYFSRNLDNILVGRYMGVAALGIYDKAYQLMKYPLILLTFAMTPAIQPVIRKYADDQTKAEEIHQSFTFRLSLLGAAAGLLMFLLADWIILIALGNQWVDVIPIIRILAMAIPVQVILSTSGSFFQAMSRTDLLFLSGALSAVVMVAAIITGIVMRDIESLCWFLVVAFHINFIQTYYILYKKVFFKPVSSFFIKTIPSISITLGICTYLFFSVNK</sequence>
<dbReference type="InterPro" id="IPR050833">
    <property type="entry name" value="Poly_Biosynth_Transport"/>
</dbReference>
<evidence type="ECO:0000256" key="7">
    <source>
        <dbReference type="SAM" id="Phobius"/>
    </source>
</evidence>
<feature type="transmembrane region" description="Helical" evidence="7">
    <location>
        <begin position="389"/>
        <end position="408"/>
    </location>
</feature>
<dbReference type="CDD" id="cd13127">
    <property type="entry name" value="MATE_tuaB_like"/>
    <property type="match status" value="1"/>
</dbReference>
<feature type="transmembrane region" description="Helical" evidence="7">
    <location>
        <begin position="146"/>
        <end position="167"/>
    </location>
</feature>
<gene>
    <name evidence="8" type="ORF">DBV39_04110</name>
</gene>
<dbReference type="OrthoDB" id="8538786at2"/>
<keyword evidence="9" id="KW-1185">Reference proteome</keyword>
<feature type="transmembrane region" description="Helical" evidence="7">
    <location>
        <begin position="261"/>
        <end position="278"/>
    </location>
</feature>
<evidence type="ECO:0000256" key="2">
    <source>
        <dbReference type="ARBA" id="ARBA00007430"/>
    </source>
</evidence>
<dbReference type="RefSeq" id="WP_108620468.1">
    <property type="nucleotide sequence ID" value="NZ_CP028901.1"/>
</dbReference>
<comment type="similarity">
    <text evidence="2">Belongs to the polysaccharide synthase family.</text>
</comment>
<keyword evidence="6 7" id="KW-0472">Membrane</keyword>
<evidence type="ECO:0000313" key="8">
    <source>
        <dbReference type="EMBL" id="AWB33038.1"/>
    </source>
</evidence>
<comment type="subcellular location">
    <subcellularLocation>
        <location evidence="1">Cell membrane</location>
        <topology evidence="1">Multi-pass membrane protein</topology>
    </subcellularLocation>
</comment>
<dbReference type="Pfam" id="PF13440">
    <property type="entry name" value="Polysacc_synt_3"/>
    <property type="match status" value="1"/>
</dbReference>
<dbReference type="PANTHER" id="PTHR30250">
    <property type="entry name" value="PST FAMILY PREDICTED COLANIC ACID TRANSPORTER"/>
    <property type="match status" value="1"/>
</dbReference>
<name>A0A2R4XGT2_9BURK</name>
<accession>A0A2R4XGT2</accession>
<keyword evidence="5 7" id="KW-1133">Transmembrane helix</keyword>
<dbReference type="EMBL" id="CP028901">
    <property type="protein sequence ID" value="AWB33038.1"/>
    <property type="molecule type" value="Genomic_DNA"/>
</dbReference>
<organism evidence="8 9">
    <name type="scientific">Orrella marina</name>
    <dbReference type="NCBI Taxonomy" id="2163011"/>
    <lineage>
        <taxon>Bacteria</taxon>
        <taxon>Pseudomonadati</taxon>
        <taxon>Pseudomonadota</taxon>
        <taxon>Betaproteobacteria</taxon>
        <taxon>Burkholderiales</taxon>
        <taxon>Alcaligenaceae</taxon>
        <taxon>Orrella</taxon>
    </lineage>
</organism>
<feature type="transmembrane region" description="Helical" evidence="7">
    <location>
        <begin position="173"/>
        <end position="194"/>
    </location>
</feature>
<keyword evidence="3" id="KW-1003">Cell membrane</keyword>
<dbReference type="KEGG" id="boz:DBV39_04110"/>
<evidence type="ECO:0000256" key="5">
    <source>
        <dbReference type="ARBA" id="ARBA00022989"/>
    </source>
</evidence>
<evidence type="ECO:0000256" key="1">
    <source>
        <dbReference type="ARBA" id="ARBA00004651"/>
    </source>
</evidence>
<dbReference type="Proteomes" id="UP000244571">
    <property type="component" value="Chromosome"/>
</dbReference>
<dbReference type="AlphaFoldDB" id="A0A2R4XGT2"/>
<feature type="transmembrane region" description="Helical" evidence="7">
    <location>
        <begin position="299"/>
        <end position="323"/>
    </location>
</feature>
<evidence type="ECO:0000256" key="3">
    <source>
        <dbReference type="ARBA" id="ARBA00022475"/>
    </source>
</evidence>
<evidence type="ECO:0000313" key="9">
    <source>
        <dbReference type="Proteomes" id="UP000244571"/>
    </source>
</evidence>
<keyword evidence="4 7" id="KW-0812">Transmembrane</keyword>
<reference evidence="8 9" key="1">
    <citation type="submission" date="2018-04" db="EMBL/GenBank/DDBJ databases">
        <title>Bordetella sp. HZ20 isolated from seawater.</title>
        <authorList>
            <person name="Sun C."/>
        </authorList>
    </citation>
    <scope>NUCLEOTIDE SEQUENCE [LARGE SCALE GENOMIC DNA]</scope>
    <source>
        <strain evidence="8 9">HZ20</strain>
    </source>
</reference>
<feature type="transmembrane region" description="Helical" evidence="7">
    <location>
        <begin position="83"/>
        <end position="109"/>
    </location>
</feature>
<feature type="transmembrane region" description="Helical" evidence="7">
    <location>
        <begin position="329"/>
        <end position="349"/>
    </location>
</feature>
<evidence type="ECO:0000256" key="6">
    <source>
        <dbReference type="ARBA" id="ARBA00023136"/>
    </source>
</evidence>